<evidence type="ECO:0000256" key="3">
    <source>
        <dbReference type="ARBA" id="ARBA00022448"/>
    </source>
</evidence>
<comment type="similarity">
    <text evidence="2">Belongs to the bacterial solute-binding protein 1 family.</text>
</comment>
<dbReference type="InterPro" id="IPR050490">
    <property type="entry name" value="Bact_solute-bd_prot1"/>
</dbReference>
<dbReference type="Proteomes" id="UP000315252">
    <property type="component" value="Unassembled WGS sequence"/>
</dbReference>
<dbReference type="InterPro" id="IPR006059">
    <property type="entry name" value="SBP"/>
</dbReference>
<comment type="caution">
    <text evidence="8">The sequence shown here is derived from an EMBL/GenBank/DDBJ whole genome shotgun (WGS) entry which is preliminary data.</text>
</comment>
<dbReference type="AlphaFoldDB" id="A0A545TTN1"/>
<dbReference type="EMBL" id="VHSH01000003">
    <property type="protein sequence ID" value="TQV80586.1"/>
    <property type="molecule type" value="Genomic_DNA"/>
</dbReference>
<dbReference type="SUPFAM" id="SSF53850">
    <property type="entry name" value="Periplasmic binding protein-like II"/>
    <property type="match status" value="1"/>
</dbReference>
<evidence type="ECO:0000256" key="6">
    <source>
        <dbReference type="ARBA" id="ARBA00049753"/>
    </source>
</evidence>
<feature type="signal peptide" evidence="7">
    <location>
        <begin position="1"/>
        <end position="27"/>
    </location>
</feature>
<proteinExistence type="inferred from homology"/>
<dbReference type="Pfam" id="PF01547">
    <property type="entry name" value="SBP_bac_1"/>
    <property type="match status" value="1"/>
</dbReference>
<dbReference type="GO" id="GO:0042597">
    <property type="term" value="C:periplasmic space"/>
    <property type="evidence" value="ECO:0007669"/>
    <property type="project" value="UniProtKB-SubCell"/>
</dbReference>
<evidence type="ECO:0000313" key="9">
    <source>
        <dbReference type="Proteomes" id="UP000315252"/>
    </source>
</evidence>
<keyword evidence="3" id="KW-0813">Transport</keyword>
<protein>
    <recommendedName>
        <fullName evidence="6">Probable sugar-binding periplasmic protein</fullName>
    </recommendedName>
</protein>
<gene>
    <name evidence="8" type="ORF">FKG95_10460</name>
</gene>
<evidence type="ECO:0000313" key="8">
    <source>
        <dbReference type="EMBL" id="TQV80586.1"/>
    </source>
</evidence>
<reference evidence="8 9" key="1">
    <citation type="submission" date="2019-06" db="EMBL/GenBank/DDBJ databases">
        <title>Whole genome sequence for Rhodospirillaceae sp. R148.</title>
        <authorList>
            <person name="Wang G."/>
        </authorList>
    </citation>
    <scope>NUCLEOTIDE SEQUENCE [LARGE SCALE GENOMIC DNA]</scope>
    <source>
        <strain evidence="8 9">R148</strain>
    </source>
</reference>
<accession>A0A545TTN1</accession>
<feature type="chain" id="PRO_5021910823" description="Probable sugar-binding periplasmic protein" evidence="7">
    <location>
        <begin position="28"/>
        <end position="421"/>
    </location>
</feature>
<dbReference type="Gene3D" id="3.40.190.10">
    <property type="entry name" value="Periplasmic binding protein-like II"/>
    <property type="match status" value="2"/>
</dbReference>
<name>A0A545TTN1_9PROT</name>
<comment type="function">
    <text evidence="5">Part of a binding-protein-dependent transport system for a sugar.</text>
</comment>
<dbReference type="OrthoDB" id="9798191at2"/>
<evidence type="ECO:0000256" key="4">
    <source>
        <dbReference type="ARBA" id="ARBA00022729"/>
    </source>
</evidence>
<organism evidence="8 9">
    <name type="scientific">Denitrobaculum tricleocarpae</name>
    <dbReference type="NCBI Taxonomy" id="2591009"/>
    <lineage>
        <taxon>Bacteria</taxon>
        <taxon>Pseudomonadati</taxon>
        <taxon>Pseudomonadota</taxon>
        <taxon>Alphaproteobacteria</taxon>
        <taxon>Rhodospirillales</taxon>
        <taxon>Rhodospirillaceae</taxon>
        <taxon>Denitrobaculum</taxon>
    </lineage>
</organism>
<sequence>MKRYLSKLAGGVAVCAIMTGAAGAVSAADSSVEVLHWWTSGGEASALNVLKEDLESNGVAWKDMPVAGGGGEQAMTVLRARVTAGNAPTAVQMLGFDIQDWAAEGALADLNRVAAKEGWDEVVPAALQRFAKHDGKWISAPVNVHSTNWVWANKKIFDELGIAQPASWDELVAALDKIKGAGYTAVAHGGQPWQDATIFDAVVMSVGGPEFYKKAFVDLDPDALGSDQMKEAFDRMATLRSYVDDNFSGRDWNLASAMVIEGKAGVQFMGDWAKGEFLKAGQKPEEDFLCFRFPGTQGTVTFNSDQFAMFSVGEEGQAAQVKLASSIMAPSFQSAFNVVKGSVPARTDISDEAFDACGKKGMKELSEANASGKLYGSMAHGHAAPAAVKNGIYDVVTAHFNGEFDSETAVEELVSAVEVAQ</sequence>
<dbReference type="RefSeq" id="WP_142896300.1">
    <property type="nucleotide sequence ID" value="NZ_ML660054.1"/>
</dbReference>
<dbReference type="PANTHER" id="PTHR43649:SF28">
    <property type="entry name" value="BINDING PROTEIN COMPONENT OF ABC SUGAR TRANSPORTER-RELATED"/>
    <property type="match status" value="1"/>
</dbReference>
<keyword evidence="4 7" id="KW-0732">Signal</keyword>
<evidence type="ECO:0000256" key="2">
    <source>
        <dbReference type="ARBA" id="ARBA00008520"/>
    </source>
</evidence>
<comment type="subcellular location">
    <subcellularLocation>
        <location evidence="1">Periplasm</location>
    </subcellularLocation>
</comment>
<evidence type="ECO:0000256" key="7">
    <source>
        <dbReference type="SAM" id="SignalP"/>
    </source>
</evidence>
<keyword evidence="9" id="KW-1185">Reference proteome</keyword>
<evidence type="ECO:0000256" key="1">
    <source>
        <dbReference type="ARBA" id="ARBA00004418"/>
    </source>
</evidence>
<dbReference type="PANTHER" id="PTHR43649">
    <property type="entry name" value="ARABINOSE-BINDING PROTEIN-RELATED"/>
    <property type="match status" value="1"/>
</dbReference>
<evidence type="ECO:0000256" key="5">
    <source>
        <dbReference type="ARBA" id="ARBA00049629"/>
    </source>
</evidence>